<protein>
    <submittedName>
        <fullName evidence="2">Uncharacterized protein</fullName>
    </submittedName>
</protein>
<feature type="transmembrane region" description="Helical" evidence="1">
    <location>
        <begin position="599"/>
        <end position="620"/>
    </location>
</feature>
<feature type="transmembrane region" description="Helical" evidence="1">
    <location>
        <begin position="386"/>
        <end position="408"/>
    </location>
</feature>
<proteinExistence type="predicted"/>
<dbReference type="AlphaFoldDB" id="A0A9P4WLQ6"/>
<evidence type="ECO:0000313" key="3">
    <source>
        <dbReference type="Proteomes" id="UP000758155"/>
    </source>
</evidence>
<keyword evidence="1" id="KW-0472">Membrane</keyword>
<keyword evidence="3" id="KW-1185">Reference proteome</keyword>
<keyword evidence="1" id="KW-1133">Transmembrane helix</keyword>
<gene>
    <name evidence="2" type="ORF">E8E12_003839</name>
</gene>
<feature type="transmembrane region" description="Helical" evidence="1">
    <location>
        <begin position="420"/>
        <end position="442"/>
    </location>
</feature>
<feature type="transmembrane region" description="Helical" evidence="1">
    <location>
        <begin position="205"/>
        <end position="227"/>
    </location>
</feature>
<sequence length="717" mass="80637">MGPNFTACGIRYMSDPLLISRYNYSGRVRLVNANESTQITYDGCVALCGRGNEYYTWPVISATLTTWILPILGMLLQAPFESNAFWRTVKACNRWIGSPVSSLAAILWDIGISGKCALFVDMAVPYNDMPDQNSEFSSMRDAFYILMNLNQYKMKPVISMTREAEGLLRIALFSKELKLVGTHKTLSQKRLKLANDLRSNRRKGVVPIFLSTLWFIVALGISIEAAFGDLGSNLQAHNLAMGLFVSWLPILILCSILDRNPVASEDIQRKLNKLVDLVCDSLLDPKTRNEYITSFAGLPQEQHIAFWVSKIAAKADLIKGNYFHGFAGQARTRFHYGAAYAILVDIEKAYIAERGRNWLSDPKEARAALVLGQLDQGCTWFDGRQLWTVLASIFLVGGISVGAFVLSFNTPTVGLGCRTGGYLIFFVVALVLLFAEIVTWWLTSPLWNQDQFHAHLEAYAQNSKTRRKTIFASLPGMASSRRTLARLLRLLETGVLWISLMPLRLLPTKYKKERSAITEAIIRAHFLTLRNLTARNWLQRGFFTPLEFANLVWACYLLAAQTIGAFNNCACMSSTWGGFGGYLDFRQINVANSATVEEYWIIGTVITCAVMGLGMGYIVLEIQWLLQAHLSTEDYKHAMSGLRRVRRFRYATLWVKYPLDMFVGLVTYTLNTLQARGINDRRVVLWTKATTYRPSVGQALVRLGIDAQHVPFQDVDA</sequence>
<organism evidence="2 3">
    <name type="scientific">Didymella heteroderae</name>
    <dbReference type="NCBI Taxonomy" id="1769908"/>
    <lineage>
        <taxon>Eukaryota</taxon>
        <taxon>Fungi</taxon>
        <taxon>Dikarya</taxon>
        <taxon>Ascomycota</taxon>
        <taxon>Pezizomycotina</taxon>
        <taxon>Dothideomycetes</taxon>
        <taxon>Pleosporomycetidae</taxon>
        <taxon>Pleosporales</taxon>
        <taxon>Pleosporineae</taxon>
        <taxon>Didymellaceae</taxon>
        <taxon>Didymella</taxon>
    </lineage>
</organism>
<reference evidence="2" key="1">
    <citation type="submission" date="2019-04" db="EMBL/GenBank/DDBJ databases">
        <title>Sequencing of skin fungus with MAO and IRED activity.</title>
        <authorList>
            <person name="Marsaioli A.J."/>
            <person name="Bonatto J.M.C."/>
            <person name="Reis Junior O."/>
        </authorList>
    </citation>
    <scope>NUCLEOTIDE SEQUENCE</scope>
    <source>
        <strain evidence="2">28M1</strain>
    </source>
</reference>
<keyword evidence="1" id="KW-0812">Transmembrane</keyword>
<dbReference type="EMBL" id="SWKV01000054">
    <property type="protein sequence ID" value="KAF3035918.1"/>
    <property type="molecule type" value="Genomic_DNA"/>
</dbReference>
<dbReference type="OrthoDB" id="5392263at2759"/>
<name>A0A9P4WLQ6_9PLEO</name>
<feature type="transmembrane region" description="Helical" evidence="1">
    <location>
        <begin position="239"/>
        <end position="257"/>
    </location>
</feature>
<accession>A0A9P4WLQ6</accession>
<evidence type="ECO:0000256" key="1">
    <source>
        <dbReference type="SAM" id="Phobius"/>
    </source>
</evidence>
<comment type="caution">
    <text evidence="2">The sequence shown here is derived from an EMBL/GenBank/DDBJ whole genome shotgun (WGS) entry which is preliminary data.</text>
</comment>
<dbReference type="Proteomes" id="UP000758155">
    <property type="component" value="Unassembled WGS sequence"/>
</dbReference>
<feature type="transmembrane region" description="Helical" evidence="1">
    <location>
        <begin position="55"/>
        <end position="76"/>
    </location>
</feature>
<evidence type="ECO:0000313" key="2">
    <source>
        <dbReference type="EMBL" id="KAF3035918.1"/>
    </source>
</evidence>